<keyword evidence="6" id="KW-0326">Glycosidase</keyword>
<feature type="signal peptide" evidence="4">
    <location>
        <begin position="1"/>
        <end position="24"/>
    </location>
</feature>
<dbReference type="InterPro" id="IPR001791">
    <property type="entry name" value="Laminin_G"/>
</dbReference>
<dbReference type="PANTHER" id="PTHR10628:SF30">
    <property type="entry name" value="EXO-ALPHA-SIALIDASE"/>
    <property type="match status" value="1"/>
</dbReference>
<reference evidence="7" key="1">
    <citation type="submission" date="2017-02" db="EMBL/GenBank/DDBJ databases">
        <title>Comparative genomics and description of representatives of a novel lineage of planctomycetes thriving in anoxic sediments.</title>
        <authorList>
            <person name="Spring S."/>
            <person name="Bunk B."/>
            <person name="Sproer C."/>
        </authorList>
    </citation>
    <scope>NUCLEOTIDE SEQUENCE [LARGE SCALE GENOMIC DNA]</scope>
    <source>
        <strain evidence="7">SM-Chi-D1</strain>
    </source>
</reference>
<dbReference type="SUPFAM" id="SSF50939">
    <property type="entry name" value="Sialidases"/>
    <property type="match status" value="1"/>
</dbReference>
<feature type="chain" id="PRO_5012365677" description="exo-alpha-sialidase" evidence="4">
    <location>
        <begin position="25"/>
        <end position="620"/>
    </location>
</feature>
<protein>
    <recommendedName>
        <fullName evidence="3">exo-alpha-sialidase</fullName>
        <ecNumber evidence="3">3.2.1.18</ecNumber>
    </recommendedName>
</protein>
<sequence precursor="true">MDINTKKRITIAAVFSLFCMTAAAESFFHTTVFQQGMNGYNTFRIPSLIQAPDGTVLAICEGRKNSSSDTGDIDTVLRRSFDGGVTWDPLQVIWDDGPNTCGNPTVLLDISNGRVWLFNTHNLGQDSQTEIVNGTSDGVRTIWSCYSDDNGASWSSPYCHYPEIRPFGTPPNGWDATGPGNGIQLTMGTNSGRLIVPSIERNIQSDDNGQTWYESGRLVPGSSEAACVELSNGVLMRNDRPTGAYKQYNRRIACKSYNQGGSWSPLQVRDDLTCPVCQASTITHILPSNGQRAVVFANPSATSRIKMTVQISYNDGRSFEDKRLIYPGSSAYCSLAGLSDGNIALFYENGDGWPYHRISFAKFMPQWLKEKGILNLDFEEFEKGESLPTEAGAVKDPSNYCFEATAEAAFAVVEGSEKYDGGTAVSFTGNGKGIRITDQETRSFMDFGPETSFIIRVVFKTEAHGDGGAAGAGSLLSKDVAPGVASWWLRIQDGKVRMLMSDGPRNVSLSSTRRVNDGNWHNLVVVRDVDTKRLHIILDGKPNIDILDATIGSLGNNNDLMIGCFNGGERSFIGEIDKIEITEGGISDVLTAYDGDFNQDKIVDIRDLMVIGAGWLGGSD</sequence>
<dbReference type="InterPro" id="IPR011040">
    <property type="entry name" value="Sialidase"/>
</dbReference>
<evidence type="ECO:0000256" key="3">
    <source>
        <dbReference type="ARBA" id="ARBA00012733"/>
    </source>
</evidence>
<dbReference type="Proteomes" id="UP000188181">
    <property type="component" value="Chromosome"/>
</dbReference>
<dbReference type="RefSeq" id="WP_146682744.1">
    <property type="nucleotide sequence ID" value="NZ_CP019646.1"/>
</dbReference>
<dbReference type="Gene3D" id="2.120.10.10">
    <property type="match status" value="1"/>
</dbReference>
<dbReference type="SUPFAM" id="SSF49899">
    <property type="entry name" value="Concanavalin A-like lectins/glucanases"/>
    <property type="match status" value="1"/>
</dbReference>
<evidence type="ECO:0000313" key="7">
    <source>
        <dbReference type="Proteomes" id="UP000188181"/>
    </source>
</evidence>
<dbReference type="InterPro" id="IPR036278">
    <property type="entry name" value="Sialidase_sf"/>
</dbReference>
<dbReference type="PROSITE" id="PS50025">
    <property type="entry name" value="LAM_G_DOMAIN"/>
    <property type="match status" value="1"/>
</dbReference>
<proteinExistence type="inferred from homology"/>
<dbReference type="OrthoDB" id="7294637at2"/>
<organism evidence="6 7">
    <name type="scientific">Limihaloglobus sulfuriphilus</name>
    <dbReference type="NCBI Taxonomy" id="1851148"/>
    <lineage>
        <taxon>Bacteria</taxon>
        <taxon>Pseudomonadati</taxon>
        <taxon>Planctomycetota</taxon>
        <taxon>Phycisphaerae</taxon>
        <taxon>Sedimentisphaerales</taxon>
        <taxon>Sedimentisphaeraceae</taxon>
        <taxon>Limihaloglobus</taxon>
    </lineage>
</organism>
<comment type="catalytic activity">
    <reaction evidence="1">
        <text>Hydrolysis of alpha-(2-&gt;3)-, alpha-(2-&gt;6)-, alpha-(2-&gt;8)- glycosidic linkages of terminal sialic acid residues in oligosaccharides, glycoproteins, glycolipids, colominic acid and synthetic substrates.</text>
        <dbReference type="EC" id="3.2.1.18"/>
    </reaction>
</comment>
<dbReference type="GO" id="GO:0005737">
    <property type="term" value="C:cytoplasm"/>
    <property type="evidence" value="ECO:0007669"/>
    <property type="project" value="TreeGrafter"/>
</dbReference>
<comment type="similarity">
    <text evidence="2">Belongs to the glycosyl hydrolase 33 family.</text>
</comment>
<dbReference type="EC" id="3.2.1.18" evidence="3"/>
<dbReference type="InterPro" id="IPR026856">
    <property type="entry name" value="Sialidase_fam"/>
</dbReference>
<gene>
    <name evidence="6" type="primary">nedA_4</name>
    <name evidence="6" type="ORF">SMSP2_00835</name>
</gene>
<evidence type="ECO:0000313" key="6">
    <source>
        <dbReference type="EMBL" id="AQQ70483.1"/>
    </source>
</evidence>
<dbReference type="SMART" id="SM00282">
    <property type="entry name" value="LamG"/>
    <property type="match status" value="1"/>
</dbReference>
<keyword evidence="4" id="KW-0732">Signal</keyword>
<dbReference type="Pfam" id="PF13385">
    <property type="entry name" value="Laminin_G_3"/>
    <property type="match status" value="1"/>
</dbReference>
<dbReference type="PANTHER" id="PTHR10628">
    <property type="entry name" value="SIALIDASE"/>
    <property type="match status" value="1"/>
</dbReference>
<dbReference type="GO" id="GO:0016020">
    <property type="term" value="C:membrane"/>
    <property type="evidence" value="ECO:0007669"/>
    <property type="project" value="TreeGrafter"/>
</dbReference>
<feature type="domain" description="Laminin G" evidence="5">
    <location>
        <begin position="424"/>
        <end position="610"/>
    </location>
</feature>
<dbReference type="GO" id="GO:0006689">
    <property type="term" value="P:ganglioside catabolic process"/>
    <property type="evidence" value="ECO:0007669"/>
    <property type="project" value="TreeGrafter"/>
</dbReference>
<name>A0A1Q2MCP9_9BACT</name>
<dbReference type="CDD" id="cd00110">
    <property type="entry name" value="LamG"/>
    <property type="match status" value="1"/>
</dbReference>
<dbReference type="CDD" id="cd15482">
    <property type="entry name" value="Sialidase_non-viral"/>
    <property type="match status" value="1"/>
</dbReference>
<dbReference type="EMBL" id="CP019646">
    <property type="protein sequence ID" value="AQQ70483.1"/>
    <property type="molecule type" value="Genomic_DNA"/>
</dbReference>
<dbReference type="KEGG" id="pbas:SMSP2_00835"/>
<dbReference type="GO" id="GO:0004308">
    <property type="term" value="F:exo-alpha-sialidase activity"/>
    <property type="evidence" value="ECO:0007669"/>
    <property type="project" value="UniProtKB-EC"/>
</dbReference>
<dbReference type="InterPro" id="IPR013320">
    <property type="entry name" value="ConA-like_dom_sf"/>
</dbReference>
<dbReference type="Gene3D" id="2.60.120.200">
    <property type="match status" value="1"/>
</dbReference>
<dbReference type="GO" id="GO:0009313">
    <property type="term" value="P:oligosaccharide catabolic process"/>
    <property type="evidence" value="ECO:0007669"/>
    <property type="project" value="TreeGrafter"/>
</dbReference>
<evidence type="ECO:0000256" key="1">
    <source>
        <dbReference type="ARBA" id="ARBA00000427"/>
    </source>
</evidence>
<dbReference type="Pfam" id="PF13088">
    <property type="entry name" value="BNR_2"/>
    <property type="match status" value="1"/>
</dbReference>
<keyword evidence="6" id="KW-0378">Hydrolase</keyword>
<evidence type="ECO:0000256" key="2">
    <source>
        <dbReference type="ARBA" id="ARBA00009348"/>
    </source>
</evidence>
<keyword evidence="7" id="KW-1185">Reference proteome</keyword>
<evidence type="ECO:0000256" key="4">
    <source>
        <dbReference type="SAM" id="SignalP"/>
    </source>
</evidence>
<evidence type="ECO:0000259" key="5">
    <source>
        <dbReference type="PROSITE" id="PS50025"/>
    </source>
</evidence>
<accession>A0A1Q2MCP9</accession>
<dbReference type="STRING" id="1851148.SMSP2_00835"/>
<dbReference type="AlphaFoldDB" id="A0A1Q2MCP9"/>